<accession>A0A428Q2V7</accession>
<comment type="caution">
    <text evidence="1">The sequence shown here is derived from an EMBL/GenBank/DDBJ whole genome shotgun (WGS) entry which is preliminary data.</text>
</comment>
<reference evidence="1 2" key="1">
    <citation type="submission" date="2017-06" db="EMBL/GenBank/DDBJ databases">
        <title>Comparative genomic analysis of Ambrosia Fusariam Clade fungi.</title>
        <authorList>
            <person name="Stajich J.E."/>
            <person name="Carrillo J."/>
            <person name="Kijimoto T."/>
            <person name="Eskalen A."/>
            <person name="O'Donnell K."/>
            <person name="Kasson M."/>
        </authorList>
    </citation>
    <scope>NUCLEOTIDE SEQUENCE [LARGE SCALE GENOMIC DNA]</scope>
    <source>
        <strain evidence="1 2">NRRL62584</strain>
    </source>
</reference>
<sequence length="248" mass="27351">MASLVPISPKGISAQYHGRGRYLELKAVGEIPGFFFTPFFEREAWPGSLRFSIKAYAGGGGETPPSRKVNISFKLPIVLPIDHFNSKSVLVDTAYGTSDIKIEYIGWLEPPHDTEVAVNSKASDGVTAAHDEAKKINTITTVLPPIESLLSDEGTLSITAVIPKEVQSLLDIELNNEFLKLVTSSVGEGLMKWELKWVKPPVGKDNPQLVNVITTTKWDVTVPILPPVKEITKVIQPYIVYRVWLVTE</sequence>
<name>A0A428Q2V7_9HYPO</name>
<gene>
    <name evidence="1" type="ORF">CEP54_007246</name>
</gene>
<dbReference type="AlphaFoldDB" id="A0A428Q2V7"/>
<dbReference type="Proteomes" id="UP000288168">
    <property type="component" value="Unassembled WGS sequence"/>
</dbReference>
<protein>
    <submittedName>
        <fullName evidence="1">Uncharacterized protein</fullName>
    </submittedName>
</protein>
<keyword evidence="2" id="KW-1185">Reference proteome</keyword>
<evidence type="ECO:0000313" key="1">
    <source>
        <dbReference type="EMBL" id="RSL59552.1"/>
    </source>
</evidence>
<dbReference type="EMBL" id="NKCI01000065">
    <property type="protein sequence ID" value="RSL59552.1"/>
    <property type="molecule type" value="Genomic_DNA"/>
</dbReference>
<organism evidence="1 2">
    <name type="scientific">Fusarium duplospermum</name>
    <dbReference type="NCBI Taxonomy" id="1325734"/>
    <lineage>
        <taxon>Eukaryota</taxon>
        <taxon>Fungi</taxon>
        <taxon>Dikarya</taxon>
        <taxon>Ascomycota</taxon>
        <taxon>Pezizomycotina</taxon>
        <taxon>Sordariomycetes</taxon>
        <taxon>Hypocreomycetidae</taxon>
        <taxon>Hypocreales</taxon>
        <taxon>Nectriaceae</taxon>
        <taxon>Fusarium</taxon>
        <taxon>Fusarium solani species complex</taxon>
    </lineage>
</organism>
<evidence type="ECO:0000313" key="2">
    <source>
        <dbReference type="Proteomes" id="UP000288168"/>
    </source>
</evidence>
<dbReference type="OrthoDB" id="5076294at2759"/>
<proteinExistence type="predicted"/>